<comment type="caution">
    <text evidence="7">The sequence shown here is derived from an EMBL/GenBank/DDBJ whole genome shotgun (WGS) entry which is preliminary data.</text>
</comment>
<evidence type="ECO:0000313" key="7">
    <source>
        <dbReference type="EMBL" id="MFD2200612.1"/>
    </source>
</evidence>
<dbReference type="PANTHER" id="PTHR36985:SF1">
    <property type="entry name" value="TRANSLOCATION AND ASSEMBLY MODULE SUBUNIT TAMB"/>
    <property type="match status" value="1"/>
</dbReference>
<dbReference type="Pfam" id="PF04357">
    <property type="entry name" value="TamB"/>
    <property type="match status" value="1"/>
</dbReference>
<evidence type="ECO:0000313" key="8">
    <source>
        <dbReference type="Proteomes" id="UP001597414"/>
    </source>
</evidence>
<proteinExistence type="predicted"/>
<reference evidence="8" key="1">
    <citation type="journal article" date="2019" name="Int. J. Syst. Evol. Microbiol.">
        <title>The Global Catalogue of Microorganisms (GCM) 10K type strain sequencing project: providing services to taxonomists for standard genome sequencing and annotation.</title>
        <authorList>
            <consortium name="The Broad Institute Genomics Platform"/>
            <consortium name="The Broad Institute Genome Sequencing Center for Infectious Disease"/>
            <person name="Wu L."/>
            <person name="Ma J."/>
        </authorList>
    </citation>
    <scope>NUCLEOTIDE SEQUENCE [LARGE SCALE GENOMIC DNA]</scope>
    <source>
        <strain evidence="8">KCTC 19812</strain>
    </source>
</reference>
<dbReference type="PANTHER" id="PTHR36985">
    <property type="entry name" value="TRANSLOCATION AND ASSEMBLY MODULE SUBUNIT TAMB"/>
    <property type="match status" value="1"/>
</dbReference>
<keyword evidence="8" id="KW-1185">Reference proteome</keyword>
<organism evidence="7 8">
    <name type="scientific">Shivajiella indica</name>
    <dbReference type="NCBI Taxonomy" id="872115"/>
    <lineage>
        <taxon>Bacteria</taxon>
        <taxon>Pseudomonadati</taxon>
        <taxon>Bacteroidota</taxon>
        <taxon>Cytophagia</taxon>
        <taxon>Cytophagales</taxon>
        <taxon>Cyclobacteriaceae</taxon>
        <taxon>Shivajiella</taxon>
    </lineage>
</organism>
<accession>A0ABW5B3G0</accession>
<feature type="domain" description="Translocation and assembly module TamB C-terminal" evidence="6">
    <location>
        <begin position="1177"/>
        <end position="1632"/>
    </location>
</feature>
<evidence type="ECO:0000259" key="6">
    <source>
        <dbReference type="Pfam" id="PF04357"/>
    </source>
</evidence>
<evidence type="ECO:0000256" key="2">
    <source>
        <dbReference type="ARBA" id="ARBA00022692"/>
    </source>
</evidence>
<protein>
    <submittedName>
        <fullName evidence="7">Translocation/assembly module TamB domain-containing protein</fullName>
    </submittedName>
</protein>
<comment type="subcellular location">
    <subcellularLocation>
        <location evidence="1">Membrane</location>
        <topology evidence="1">Single-pass membrane protein</topology>
    </subcellularLocation>
</comment>
<dbReference type="InterPro" id="IPR007452">
    <property type="entry name" value="TamB_C"/>
</dbReference>
<feature type="compositionally biased region" description="Acidic residues" evidence="5">
    <location>
        <begin position="1672"/>
        <end position="1681"/>
    </location>
</feature>
<name>A0ABW5B3G0_9BACT</name>
<gene>
    <name evidence="7" type="ORF">ACFSKV_03475</name>
</gene>
<feature type="region of interest" description="Disordered" evidence="5">
    <location>
        <begin position="1646"/>
        <end position="1681"/>
    </location>
</feature>
<evidence type="ECO:0000256" key="4">
    <source>
        <dbReference type="ARBA" id="ARBA00023136"/>
    </source>
</evidence>
<evidence type="ECO:0000256" key="5">
    <source>
        <dbReference type="SAM" id="MobiDB-lite"/>
    </source>
</evidence>
<feature type="compositionally biased region" description="Basic and acidic residues" evidence="5">
    <location>
        <begin position="1656"/>
        <end position="1671"/>
    </location>
</feature>
<keyword evidence="2" id="KW-0812">Transmembrane</keyword>
<keyword evidence="3" id="KW-1133">Transmembrane helix</keyword>
<keyword evidence="4" id="KW-0472">Membrane</keyword>
<dbReference type="EMBL" id="JBHUIV010000010">
    <property type="protein sequence ID" value="MFD2200612.1"/>
    <property type="molecule type" value="Genomic_DNA"/>
</dbReference>
<dbReference type="Proteomes" id="UP001597414">
    <property type="component" value="Unassembled WGS sequence"/>
</dbReference>
<sequence length="1681" mass="188984">MVGIAIATLLLLVVGLLFFIRSPWGQDIIVQKAVSFLSKKTGTEIRIERLFITFQGDLYLEGLYVEDLNQDTLIYSQKLETGIGLKSLLQEGTISVSKLEWEGVKASVRRDSLKQEFNFDFILSTFVSDPPKEEVVAKELSPFPTIEIGPVDLKGFDLTYEDQVLGIDAHAIWDQIQIQVELLDLNKMNFDIEQLFISDSKIDYFQYKPFESKEEKEPSDIPLPLVVLDRLQLDRGDWQYSSVPDGLHASAQWENLSLSLPEGNLEDQKILLKNLELREGDFSLELRDPDSEALAEKKKDSEKGKEEVSFSLPDWWIEVGNVDFENTKIAFTQSDGKIRKGQFNPEAIFLDNFNFSAHSIFLKEKKSGFEIDRLAFKEGSGLILEEFKSQLVLNEKSLKIKDLRAVTGSSELSFDLGLVFSDLDNFIRNPGKTFVDLNLKGLKTDAKEALFFVPELSEDKYFQQLVANGISAMGKVRGDINQLQIPEFLLTYGDNSSITVSSAVLNNFMDLEALGYDILNIELQTKSHVVKPFIGDIDYDLPEDLCLLLTTKGGIRDAFANLSISTSDGDIFFNGNLDSNDIYRLESAISLEKLDLGKILKIPELAPLTFVSQISGHGTGLYDLEGMISFDFEELTWNENDLSALELQLTAKDTMAELKMEFAQEYLDFLLEAGASLDSLNPGMSFNLAIDKIQSLDMGLTQKDISGKININGSLGGSLDSLTAKLSILDSYLFHEKKTYPIGDFIVNALIADTQTNLDINSDFLTGSFKANTSLGKLTNSLKNYLEEIYTGESGLIENFDFQAKSNLWFHPTPFIDKLLVEGMEEMDTLYFEFDYDSGEKNFATKLDLKKIQYNGALLDSFFVEIHGDANSMWSETAFKKLKSGPIEMPETHLRADFKEKSLEFEFLSLDDEGVIIDVFNQINFSSDTIYYHVQSEGLIFNRESWKVPSDNLLTYWPGYLGFKDFMFSKNGQTINFTNSLEKINEEHIGAIMSNFELNTLLGFLNPYDPLFTGNANGELVVVNPFEAIGIIADLSIEEIELIDIPLGNLDLKADATSLRDYEFLLSLKEGISELDLAGKIHIDSMNSNLDLKLDLHALKVELLEMLAEGEIKEAKGIISGSIDVTGTVQSPQYQGELNFSEASFKLSQLGNVLNFPNETIKINNSGLSFNDFSIVDESGQVFTINGKVITEDFADIGFDLKLFAENFQLLNSTRADNDLFFGKALVDLDLRIQGNFELPVIDARVKVNRGTDLTLILPEDQLNYMERTGIVLFVNHEDPYDILYQRDSEIVAKGVKGYDITANLQVDPQTVINFIVDERTNDNLRAQGQADLNLTMDPNGDITLSGRYEVRSGHYELNLFGLVNRRFLFAEGSTILWTGDVLDANLNITTIYNVRTSPAELMQAQLSGTTTDTRSQFRQILPFMVYLKINGELLQPEISFELDMPEESRGSFEGNVYSMIQQVNQRDDELNKQVFSLLVLNQFFPMMGNDGSSGGSVNLAKSSANQILSSQLNTFSDRIFGETGFSLDFDLDTYTDYQTGSAEDRTQLNVAAKQKLMDDRLIISVGGQVDVDGGSQQAQQGNTVFGDVSLEYLLDERGRWRVTTFRKNQFESVIDGQLIITGISFIFNKEFNSFVELLKRAEEEKSKEKKKKGKNEKQDCDVLPKEQDEAKLEDEIEKLD</sequence>
<dbReference type="RefSeq" id="WP_380800408.1">
    <property type="nucleotide sequence ID" value="NZ_JBHUIV010000010.1"/>
</dbReference>
<evidence type="ECO:0000256" key="3">
    <source>
        <dbReference type="ARBA" id="ARBA00022989"/>
    </source>
</evidence>
<evidence type="ECO:0000256" key="1">
    <source>
        <dbReference type="ARBA" id="ARBA00004167"/>
    </source>
</evidence>